<gene>
    <name evidence="1" type="ORF">AMJ74_05155</name>
</gene>
<proteinExistence type="predicted"/>
<dbReference type="Gene3D" id="2.60.40.10">
    <property type="entry name" value="Immunoglobulins"/>
    <property type="match status" value="1"/>
</dbReference>
<reference evidence="1 2" key="1">
    <citation type="journal article" date="2015" name="Microbiome">
        <title>Genomic resolution of linkages in carbon, nitrogen, and sulfur cycling among widespread estuary sediment bacteria.</title>
        <authorList>
            <person name="Baker B.J."/>
            <person name="Lazar C.S."/>
            <person name="Teske A.P."/>
            <person name="Dick G.J."/>
        </authorList>
    </citation>
    <scope>NUCLEOTIDE SEQUENCE [LARGE SCALE GENOMIC DNA]</scope>
    <source>
        <strain evidence="1">SM1_77</strain>
    </source>
</reference>
<comment type="caution">
    <text evidence="1">The sequence shown here is derived from an EMBL/GenBank/DDBJ whole genome shotgun (WGS) entry which is preliminary data.</text>
</comment>
<protein>
    <recommendedName>
        <fullName evidence="3">Fibronectin type-III domain-containing protein</fullName>
    </recommendedName>
</protein>
<dbReference type="Proteomes" id="UP000050975">
    <property type="component" value="Unassembled WGS sequence"/>
</dbReference>
<dbReference type="InterPro" id="IPR013783">
    <property type="entry name" value="Ig-like_fold"/>
</dbReference>
<dbReference type="PATRIC" id="fig|1703778.3.peg.787"/>
<evidence type="ECO:0008006" key="3">
    <source>
        <dbReference type="Google" id="ProtNLM"/>
    </source>
</evidence>
<sequence length="140" mass="15624">MRKYLACLSLILLTVVCTESDRGDGNGNGDGSGPVEDVTAPNVNVTYPHEGQTVYSYDTIDLSADASDNTKMEKVNFLLQRISTTELDWDDYVAPYKYEKWNVPFEFYPCNYTLRATAYDTAGNSAHDAVTFTVVWPGQK</sequence>
<evidence type="ECO:0000313" key="2">
    <source>
        <dbReference type="Proteomes" id="UP000050975"/>
    </source>
</evidence>
<dbReference type="AlphaFoldDB" id="A0A0S8JVH7"/>
<name>A0A0S8JVH7_UNCW3</name>
<dbReference type="EMBL" id="LJVE01000100">
    <property type="protein sequence ID" value="KPL13506.1"/>
    <property type="molecule type" value="Genomic_DNA"/>
</dbReference>
<dbReference type="Pfam" id="PF17957">
    <property type="entry name" value="Big_7"/>
    <property type="match status" value="1"/>
</dbReference>
<accession>A0A0S8JVH7</accession>
<evidence type="ECO:0000313" key="1">
    <source>
        <dbReference type="EMBL" id="KPL13506.1"/>
    </source>
</evidence>
<organism evidence="1 2">
    <name type="scientific">candidate division WOR_3 bacterium SM1_77</name>
    <dbReference type="NCBI Taxonomy" id="1703778"/>
    <lineage>
        <taxon>Bacteria</taxon>
        <taxon>Bacteria division WOR-3</taxon>
    </lineage>
</organism>